<feature type="transmembrane region" description="Helical" evidence="1">
    <location>
        <begin position="74"/>
        <end position="94"/>
    </location>
</feature>
<dbReference type="EMBL" id="CP036273">
    <property type="protein sequence ID" value="QDU21121.1"/>
    <property type="molecule type" value="Genomic_DNA"/>
</dbReference>
<dbReference type="Pfam" id="PF00892">
    <property type="entry name" value="EamA"/>
    <property type="match status" value="2"/>
</dbReference>
<dbReference type="RefSeq" id="WP_145239831.1">
    <property type="nucleotide sequence ID" value="NZ_CP036273.1"/>
</dbReference>
<keyword evidence="1" id="KW-0812">Transmembrane</keyword>
<evidence type="ECO:0000259" key="2">
    <source>
        <dbReference type="Pfam" id="PF00892"/>
    </source>
</evidence>
<feature type="transmembrane region" description="Helical" evidence="1">
    <location>
        <begin position="285"/>
        <end position="301"/>
    </location>
</feature>
<dbReference type="Proteomes" id="UP000319576">
    <property type="component" value="Chromosome"/>
</dbReference>
<feature type="transmembrane region" description="Helical" evidence="1">
    <location>
        <begin position="187"/>
        <end position="206"/>
    </location>
</feature>
<proteinExistence type="predicted"/>
<dbReference type="AlphaFoldDB" id="A0A517XUD1"/>
<evidence type="ECO:0000313" key="3">
    <source>
        <dbReference type="EMBL" id="QDU21121.1"/>
    </source>
</evidence>
<keyword evidence="1" id="KW-0472">Membrane</keyword>
<dbReference type="GO" id="GO:0016020">
    <property type="term" value="C:membrane"/>
    <property type="evidence" value="ECO:0007669"/>
    <property type="project" value="InterPro"/>
</dbReference>
<evidence type="ECO:0000313" key="4">
    <source>
        <dbReference type="Proteomes" id="UP000319576"/>
    </source>
</evidence>
<feature type="transmembrane region" description="Helical" evidence="1">
    <location>
        <begin position="256"/>
        <end position="273"/>
    </location>
</feature>
<sequence>MNPVTSARLLLVLAAVLWSLGSLFVRFLREPTALGLHDPPLTPLQIAFFRGLFGGAVLLTMVRRIDVTFRPLMGAMVLTFTVMCGLYMSALSLGPAANAIFLQNTAPVWVYLFAVYALGEAASRRGWQAVLLGGLGAVVIVAGNWPHDLPPDEQQTQVLILLMGVGSGLWYAGVVLFLRVLRNESPAWLVSLNLLGTSATLGVYVMLRYGVGGFVDWVTAPTMGQLALLAVFGVVQMAMPYWLFARGLRHVSPHEAGIITLLEPLLNPLWAYLITPDKDTPTPAMWLGGALILAALVWRYVPDRRAVP</sequence>
<dbReference type="InterPro" id="IPR000620">
    <property type="entry name" value="EamA_dom"/>
</dbReference>
<protein>
    <submittedName>
        <fullName evidence="3">EamA-like transporter family protein</fullName>
    </submittedName>
</protein>
<keyword evidence="1" id="KW-1133">Transmembrane helix</keyword>
<organism evidence="3 4">
    <name type="scientific">Urbifossiella limnaea</name>
    <dbReference type="NCBI Taxonomy" id="2528023"/>
    <lineage>
        <taxon>Bacteria</taxon>
        <taxon>Pseudomonadati</taxon>
        <taxon>Planctomycetota</taxon>
        <taxon>Planctomycetia</taxon>
        <taxon>Gemmatales</taxon>
        <taxon>Gemmataceae</taxon>
        <taxon>Urbifossiella</taxon>
    </lineage>
</organism>
<feature type="transmembrane region" description="Helical" evidence="1">
    <location>
        <begin position="43"/>
        <end position="62"/>
    </location>
</feature>
<feature type="transmembrane region" description="Helical" evidence="1">
    <location>
        <begin position="226"/>
        <end position="244"/>
    </location>
</feature>
<gene>
    <name evidence="3" type="ORF">ETAA1_30860</name>
</gene>
<dbReference type="SUPFAM" id="SSF103481">
    <property type="entry name" value="Multidrug resistance efflux transporter EmrE"/>
    <property type="match status" value="2"/>
</dbReference>
<accession>A0A517XUD1</accession>
<feature type="domain" description="EamA" evidence="2">
    <location>
        <begin position="161"/>
        <end position="297"/>
    </location>
</feature>
<keyword evidence="4" id="KW-1185">Reference proteome</keyword>
<feature type="transmembrane region" description="Helical" evidence="1">
    <location>
        <begin position="126"/>
        <end position="146"/>
    </location>
</feature>
<feature type="transmembrane region" description="Helical" evidence="1">
    <location>
        <begin position="158"/>
        <end position="180"/>
    </location>
</feature>
<dbReference type="KEGG" id="uli:ETAA1_30860"/>
<dbReference type="OrthoDB" id="9814731at2"/>
<name>A0A517XUD1_9BACT</name>
<feature type="domain" description="EamA" evidence="2">
    <location>
        <begin position="8"/>
        <end position="141"/>
    </location>
</feature>
<evidence type="ECO:0000256" key="1">
    <source>
        <dbReference type="SAM" id="Phobius"/>
    </source>
</evidence>
<dbReference type="InterPro" id="IPR037185">
    <property type="entry name" value="EmrE-like"/>
</dbReference>
<dbReference type="PANTHER" id="PTHR22911">
    <property type="entry name" value="ACYL-MALONYL CONDENSING ENZYME-RELATED"/>
    <property type="match status" value="1"/>
</dbReference>
<reference evidence="3 4" key="1">
    <citation type="submission" date="2019-02" db="EMBL/GenBank/DDBJ databases">
        <title>Deep-cultivation of Planctomycetes and their phenomic and genomic characterization uncovers novel biology.</title>
        <authorList>
            <person name="Wiegand S."/>
            <person name="Jogler M."/>
            <person name="Boedeker C."/>
            <person name="Pinto D."/>
            <person name="Vollmers J."/>
            <person name="Rivas-Marin E."/>
            <person name="Kohn T."/>
            <person name="Peeters S.H."/>
            <person name="Heuer A."/>
            <person name="Rast P."/>
            <person name="Oberbeckmann S."/>
            <person name="Bunk B."/>
            <person name="Jeske O."/>
            <person name="Meyerdierks A."/>
            <person name="Storesund J.E."/>
            <person name="Kallscheuer N."/>
            <person name="Luecker S."/>
            <person name="Lage O.M."/>
            <person name="Pohl T."/>
            <person name="Merkel B.J."/>
            <person name="Hornburger P."/>
            <person name="Mueller R.-W."/>
            <person name="Bruemmer F."/>
            <person name="Labrenz M."/>
            <person name="Spormann A.M."/>
            <person name="Op den Camp H."/>
            <person name="Overmann J."/>
            <person name="Amann R."/>
            <person name="Jetten M.S.M."/>
            <person name="Mascher T."/>
            <person name="Medema M.H."/>
            <person name="Devos D.P."/>
            <person name="Kaster A.-K."/>
            <person name="Ovreas L."/>
            <person name="Rohde M."/>
            <person name="Galperin M.Y."/>
            <person name="Jogler C."/>
        </authorList>
    </citation>
    <scope>NUCLEOTIDE SEQUENCE [LARGE SCALE GENOMIC DNA]</scope>
    <source>
        <strain evidence="3 4">ETA_A1</strain>
    </source>
</reference>
<feature type="transmembrane region" description="Helical" evidence="1">
    <location>
        <begin position="100"/>
        <end position="119"/>
    </location>
</feature>